<dbReference type="EMBL" id="JAGMWT010000027">
    <property type="protein sequence ID" value="KAH7110582.1"/>
    <property type="molecule type" value="Genomic_DNA"/>
</dbReference>
<evidence type="ECO:0000256" key="1">
    <source>
        <dbReference type="ARBA" id="ARBA00010088"/>
    </source>
</evidence>
<evidence type="ECO:0000256" key="4">
    <source>
        <dbReference type="PIRSR" id="PIRSR001112-1"/>
    </source>
</evidence>
<dbReference type="InterPro" id="IPR010497">
    <property type="entry name" value="Epoxide_hydro_N"/>
</dbReference>
<comment type="caution">
    <text evidence="7">The sequence shown here is derived from an EMBL/GenBank/DDBJ whole genome shotgun (WGS) entry which is preliminary data.</text>
</comment>
<name>A0A9P9I876_9PLEO</name>
<sequence length="435" mass="48677">MSSFSTIYFSTAIIGLLLPSVANASGVPNIQAVFGDAPGSFQLNVDQAFIRQTHQKVSLSRAPLTIPDGSNDGPSVEDYNAIQSYWVNNYNWESVQQSINSRFHQFTTTVKNENSDYTEPVPLHYVHHISPRADATPMLFIHGWPGSFLEVGPIIDLLTNPPNTSLPAFHVVAPSIPGFGFSPAPVRTGFGTKEAGHAFHSLMTQLNYTKYVINGGDLGGFVLRHQAASYPSNVVATMCNFWLIQPNSTDMTRLALDKVTEDERFYIQGVTKYQNEMSGYRYVHQTQPLSLAYSMTDSPIGFAMWIYSLMKVASDPSVGSWNPETVITWALMYFIQGPYSSLRFYKEAVADGDWTFAFGEFPFVEQPTAISLFPYDLWYRLPLDWAQRRGNVTVRYLHDRGGHFAAHEVPEIYASDVWNFYGNKSLSGVNAFQVS</sequence>
<evidence type="ECO:0000256" key="2">
    <source>
        <dbReference type="ARBA" id="ARBA00022797"/>
    </source>
</evidence>
<feature type="signal peptide" evidence="5">
    <location>
        <begin position="1"/>
        <end position="24"/>
    </location>
</feature>
<dbReference type="Gene3D" id="3.40.50.1820">
    <property type="entry name" value="alpha/beta hydrolase"/>
    <property type="match status" value="1"/>
</dbReference>
<dbReference type="InterPro" id="IPR016292">
    <property type="entry name" value="Epoxide_hydrolase"/>
</dbReference>
<dbReference type="AlphaFoldDB" id="A0A9P9I876"/>
<evidence type="ECO:0000256" key="5">
    <source>
        <dbReference type="SAM" id="SignalP"/>
    </source>
</evidence>
<protein>
    <submittedName>
        <fullName evidence="7">Alpha/Beta hydrolase protein</fullName>
    </submittedName>
</protein>
<dbReference type="Proteomes" id="UP000700596">
    <property type="component" value="Unassembled WGS sequence"/>
</dbReference>
<dbReference type="GO" id="GO:0097176">
    <property type="term" value="P:epoxide metabolic process"/>
    <property type="evidence" value="ECO:0007669"/>
    <property type="project" value="TreeGrafter"/>
</dbReference>
<feature type="active site" description="Proton donor" evidence="4">
    <location>
        <position position="345"/>
    </location>
</feature>
<dbReference type="PIRSF" id="PIRSF001112">
    <property type="entry name" value="Epoxide_hydrolase"/>
    <property type="match status" value="1"/>
</dbReference>
<feature type="active site" description="Nucleophile" evidence="4">
    <location>
        <position position="217"/>
    </location>
</feature>
<dbReference type="PANTHER" id="PTHR21661">
    <property type="entry name" value="EPOXIDE HYDROLASE 1-RELATED"/>
    <property type="match status" value="1"/>
</dbReference>
<accession>A0A9P9I876</accession>
<dbReference type="SUPFAM" id="SSF53474">
    <property type="entry name" value="alpha/beta-Hydrolases"/>
    <property type="match status" value="1"/>
</dbReference>
<reference evidence="7" key="1">
    <citation type="journal article" date="2021" name="Nat. Commun.">
        <title>Genetic determinants of endophytism in the Arabidopsis root mycobiome.</title>
        <authorList>
            <person name="Mesny F."/>
            <person name="Miyauchi S."/>
            <person name="Thiergart T."/>
            <person name="Pickel B."/>
            <person name="Atanasova L."/>
            <person name="Karlsson M."/>
            <person name="Huettel B."/>
            <person name="Barry K.W."/>
            <person name="Haridas S."/>
            <person name="Chen C."/>
            <person name="Bauer D."/>
            <person name="Andreopoulos W."/>
            <person name="Pangilinan J."/>
            <person name="LaButti K."/>
            <person name="Riley R."/>
            <person name="Lipzen A."/>
            <person name="Clum A."/>
            <person name="Drula E."/>
            <person name="Henrissat B."/>
            <person name="Kohler A."/>
            <person name="Grigoriev I.V."/>
            <person name="Martin F.M."/>
            <person name="Hacquard S."/>
        </authorList>
    </citation>
    <scope>NUCLEOTIDE SEQUENCE</scope>
    <source>
        <strain evidence="7">MPI-CAGE-CH-0243</strain>
    </source>
</reference>
<dbReference type="InterPro" id="IPR000639">
    <property type="entry name" value="Epox_hydrolase-like"/>
</dbReference>
<evidence type="ECO:0000313" key="8">
    <source>
        <dbReference type="Proteomes" id="UP000700596"/>
    </source>
</evidence>
<organism evidence="7 8">
    <name type="scientific">Dendryphion nanum</name>
    <dbReference type="NCBI Taxonomy" id="256645"/>
    <lineage>
        <taxon>Eukaryota</taxon>
        <taxon>Fungi</taxon>
        <taxon>Dikarya</taxon>
        <taxon>Ascomycota</taxon>
        <taxon>Pezizomycotina</taxon>
        <taxon>Dothideomycetes</taxon>
        <taxon>Pleosporomycetidae</taxon>
        <taxon>Pleosporales</taxon>
        <taxon>Torulaceae</taxon>
        <taxon>Dendryphion</taxon>
    </lineage>
</organism>
<dbReference type="GO" id="GO:0004301">
    <property type="term" value="F:epoxide hydrolase activity"/>
    <property type="evidence" value="ECO:0007669"/>
    <property type="project" value="TreeGrafter"/>
</dbReference>
<proteinExistence type="inferred from homology"/>
<dbReference type="Pfam" id="PF06441">
    <property type="entry name" value="EHN"/>
    <property type="match status" value="1"/>
</dbReference>
<evidence type="ECO:0000313" key="7">
    <source>
        <dbReference type="EMBL" id="KAH7110582.1"/>
    </source>
</evidence>
<keyword evidence="3 7" id="KW-0378">Hydrolase</keyword>
<feature type="chain" id="PRO_5040280139" evidence="5">
    <location>
        <begin position="25"/>
        <end position="435"/>
    </location>
</feature>
<evidence type="ECO:0000256" key="3">
    <source>
        <dbReference type="ARBA" id="ARBA00022801"/>
    </source>
</evidence>
<feature type="active site" description="Proton acceptor" evidence="4">
    <location>
        <position position="403"/>
    </location>
</feature>
<keyword evidence="5" id="KW-0732">Signal</keyword>
<dbReference type="PANTHER" id="PTHR21661:SF35">
    <property type="entry name" value="EPOXIDE HYDROLASE"/>
    <property type="match status" value="1"/>
</dbReference>
<keyword evidence="2" id="KW-0058">Aromatic hydrocarbons catabolism</keyword>
<dbReference type="InterPro" id="IPR029058">
    <property type="entry name" value="AB_hydrolase_fold"/>
</dbReference>
<evidence type="ECO:0000259" key="6">
    <source>
        <dbReference type="Pfam" id="PF06441"/>
    </source>
</evidence>
<comment type="similarity">
    <text evidence="1">Belongs to the peptidase S33 family.</text>
</comment>
<feature type="domain" description="Epoxide hydrolase N-terminal" evidence="6">
    <location>
        <begin position="40"/>
        <end position="151"/>
    </location>
</feature>
<keyword evidence="8" id="KW-1185">Reference proteome</keyword>
<dbReference type="PRINTS" id="PR00412">
    <property type="entry name" value="EPOXHYDRLASE"/>
</dbReference>
<gene>
    <name evidence="7" type="ORF">B0J11DRAFT_448080</name>
</gene>
<dbReference type="OrthoDB" id="6431331at2759"/>